<keyword evidence="4" id="KW-1185">Reference proteome</keyword>
<dbReference type="EMBL" id="KZ305026">
    <property type="protein sequence ID" value="PIA54748.1"/>
    <property type="molecule type" value="Genomic_DNA"/>
</dbReference>
<accession>A0A2G5EG66</accession>
<keyword evidence="1" id="KW-0175">Coiled coil</keyword>
<dbReference type="InParanoid" id="A0A2G5EG66"/>
<evidence type="ECO:0000313" key="4">
    <source>
        <dbReference type="Proteomes" id="UP000230069"/>
    </source>
</evidence>
<proteinExistence type="predicted"/>
<feature type="region of interest" description="Disordered" evidence="2">
    <location>
        <begin position="235"/>
        <end position="269"/>
    </location>
</feature>
<feature type="coiled-coil region" evidence="1">
    <location>
        <begin position="96"/>
        <end position="173"/>
    </location>
</feature>
<name>A0A2G5EG66_AQUCA</name>
<evidence type="ECO:0000256" key="1">
    <source>
        <dbReference type="SAM" id="Coils"/>
    </source>
</evidence>
<dbReference type="AlphaFoldDB" id="A0A2G5EG66"/>
<gene>
    <name evidence="3" type="ORF">AQUCO_00900969v1</name>
</gene>
<feature type="compositionally biased region" description="Polar residues" evidence="2">
    <location>
        <begin position="241"/>
        <end position="257"/>
    </location>
</feature>
<feature type="coiled-coil region" evidence="1">
    <location>
        <begin position="33"/>
        <end position="67"/>
    </location>
</feature>
<evidence type="ECO:0000313" key="3">
    <source>
        <dbReference type="EMBL" id="PIA54748.1"/>
    </source>
</evidence>
<sequence>MDAAIQELLDIRRKLIEEIDFKNRMLEDTESICKDLSTNLNTVMGEKDELQQLINVKDQMVEEMSNRCSELSTAINKVRYEKNSLLQLSDHKDQVIEILRNRCNELSIALNRAVDEKDELRQEMKTMKCSTYDQSLRLREENEKFKYEVERQRKELEEQAKDWQGHEDQINLQKHYENFAEKEEQPIPIDDEILKDKFSHLLGISRTFEFSAKLKEAQSEEDRYRLKYVRRRRGVGKNKGDTQPSNDVSLEVESSGNSRKEEIYRGKRPMQSISREDIIGLGRELNIARK</sequence>
<dbReference type="Proteomes" id="UP000230069">
    <property type="component" value="Unassembled WGS sequence"/>
</dbReference>
<organism evidence="3 4">
    <name type="scientific">Aquilegia coerulea</name>
    <name type="common">Rocky mountain columbine</name>
    <dbReference type="NCBI Taxonomy" id="218851"/>
    <lineage>
        <taxon>Eukaryota</taxon>
        <taxon>Viridiplantae</taxon>
        <taxon>Streptophyta</taxon>
        <taxon>Embryophyta</taxon>
        <taxon>Tracheophyta</taxon>
        <taxon>Spermatophyta</taxon>
        <taxon>Magnoliopsida</taxon>
        <taxon>Ranunculales</taxon>
        <taxon>Ranunculaceae</taxon>
        <taxon>Thalictroideae</taxon>
        <taxon>Aquilegia</taxon>
    </lineage>
</organism>
<protein>
    <submittedName>
        <fullName evidence="3">Uncharacterized protein</fullName>
    </submittedName>
</protein>
<dbReference type="OrthoDB" id="10350008at2759"/>
<evidence type="ECO:0000256" key="2">
    <source>
        <dbReference type="SAM" id="MobiDB-lite"/>
    </source>
</evidence>
<reference evidence="3 4" key="1">
    <citation type="submission" date="2017-09" db="EMBL/GenBank/DDBJ databases">
        <title>WGS assembly of Aquilegia coerulea Goldsmith.</title>
        <authorList>
            <person name="Hodges S."/>
            <person name="Kramer E."/>
            <person name="Nordborg M."/>
            <person name="Tomkins J."/>
            <person name="Borevitz J."/>
            <person name="Derieg N."/>
            <person name="Yan J."/>
            <person name="Mihaltcheva S."/>
            <person name="Hayes R.D."/>
            <person name="Rokhsar D."/>
        </authorList>
    </citation>
    <scope>NUCLEOTIDE SEQUENCE [LARGE SCALE GENOMIC DNA]</scope>
    <source>
        <strain evidence="4">cv. Goldsmith</strain>
    </source>
</reference>